<sequence>MKKYLLPFLLVLLVLPVMAQASILTFIAERGEFFQVEVDGQTINRTASNYVRVNHVRPGKHYVELRVRGRHGVYKMGQKVFVPDGVEANYGVRTRGRSGQAYLQLISEVPLAPPVVVVPPLPRYPDYRRYDDRYDPVPPKYEDNYYGSCRNLLSSRELDRLMETIRSRDFESTKLSIARDAIRNSSLMAEDLKRLLQQFEYESTKVEFARYAYEYVCDKEHFYYIYDIFRFDSSVRELEEYTSRRR</sequence>
<evidence type="ECO:0000259" key="2">
    <source>
        <dbReference type="Pfam" id="PF14771"/>
    </source>
</evidence>
<feature type="signal peptide" evidence="1">
    <location>
        <begin position="1"/>
        <end position="19"/>
    </location>
</feature>
<reference evidence="4" key="1">
    <citation type="journal article" date="2019" name="Int. J. Syst. Evol. Microbiol.">
        <title>The Global Catalogue of Microorganisms (GCM) 10K type strain sequencing project: providing services to taxonomists for standard genome sequencing and annotation.</title>
        <authorList>
            <consortium name="The Broad Institute Genomics Platform"/>
            <consortium name="The Broad Institute Genome Sequencing Center for Infectious Disease"/>
            <person name="Wu L."/>
            <person name="Ma J."/>
        </authorList>
    </citation>
    <scope>NUCLEOTIDE SEQUENCE [LARGE SCALE GENOMIC DNA]</scope>
    <source>
        <strain evidence="4">JCM 31319</strain>
    </source>
</reference>
<keyword evidence="1" id="KW-0732">Signal</keyword>
<evidence type="ECO:0000313" key="4">
    <source>
        <dbReference type="Proteomes" id="UP001597094"/>
    </source>
</evidence>
<dbReference type="InterPro" id="IPR028011">
    <property type="entry name" value="DUF4476"/>
</dbReference>
<evidence type="ECO:0000313" key="3">
    <source>
        <dbReference type="EMBL" id="MFD1186970.1"/>
    </source>
</evidence>
<evidence type="ECO:0000256" key="1">
    <source>
        <dbReference type="SAM" id="SignalP"/>
    </source>
</evidence>
<name>A0ABW3SRL9_9BACT</name>
<organism evidence="3 4">
    <name type="scientific">Pontibacter rugosus</name>
    <dbReference type="NCBI Taxonomy" id="1745966"/>
    <lineage>
        <taxon>Bacteria</taxon>
        <taxon>Pseudomonadati</taxon>
        <taxon>Bacteroidota</taxon>
        <taxon>Cytophagia</taxon>
        <taxon>Cytophagales</taxon>
        <taxon>Hymenobacteraceae</taxon>
        <taxon>Pontibacter</taxon>
    </lineage>
</organism>
<protein>
    <submittedName>
        <fullName evidence="3">DUF4476 domain-containing protein</fullName>
    </submittedName>
</protein>
<accession>A0ABW3SRL9</accession>
<proteinExistence type="predicted"/>
<dbReference type="EMBL" id="JBHTLD010000105">
    <property type="protein sequence ID" value="MFD1186970.1"/>
    <property type="molecule type" value="Genomic_DNA"/>
</dbReference>
<dbReference type="Pfam" id="PF14771">
    <property type="entry name" value="DUF4476"/>
    <property type="match status" value="1"/>
</dbReference>
<gene>
    <name evidence="3" type="ORF">ACFQ2O_12210</name>
</gene>
<feature type="domain" description="DUF4476" evidence="2">
    <location>
        <begin position="153"/>
        <end position="241"/>
    </location>
</feature>
<keyword evidence="4" id="KW-1185">Reference proteome</keyword>
<dbReference type="RefSeq" id="WP_377527953.1">
    <property type="nucleotide sequence ID" value="NZ_JBHTLD010000105.1"/>
</dbReference>
<feature type="chain" id="PRO_5046558252" evidence="1">
    <location>
        <begin position="20"/>
        <end position="246"/>
    </location>
</feature>
<comment type="caution">
    <text evidence="3">The sequence shown here is derived from an EMBL/GenBank/DDBJ whole genome shotgun (WGS) entry which is preliminary data.</text>
</comment>
<dbReference type="Proteomes" id="UP001597094">
    <property type="component" value="Unassembled WGS sequence"/>
</dbReference>